<dbReference type="Proteomes" id="UP000004095">
    <property type="component" value="Unassembled WGS sequence"/>
</dbReference>
<dbReference type="Gene3D" id="3.40.50.150">
    <property type="entry name" value="Vaccinia Virus protein VP39"/>
    <property type="match status" value="1"/>
</dbReference>
<keyword evidence="1" id="KW-0808">Transferase</keyword>
<dbReference type="EMBL" id="AAWS01000006">
    <property type="protein sequence ID" value="EAY30551.1"/>
    <property type="molecule type" value="Genomic_DNA"/>
</dbReference>
<evidence type="ECO:0000313" key="1">
    <source>
        <dbReference type="EMBL" id="EAY30551.1"/>
    </source>
</evidence>
<sequence length="183" mass="20561">MNRLQFFFEATKNIRQAGTIAQSSRFLIRKMLLPIDFSKAKVIVELGAGNGCITKAILDKMLPDAQLLSFEVNPKFIDLLEGINDKRLHVIADSAEKIPEYLAQHNLIHTNAVVSGLPLAIFPKDLNTNIMEAIKNTLSDEGVYTQFQYSLASFGMLKKQFPSVTRDFTPLNIPPAFVYICRK</sequence>
<dbReference type="OrthoDB" id="9805585at2"/>
<comment type="caution">
    <text evidence="1">The sequence shown here is derived from an EMBL/GenBank/DDBJ whole genome shotgun (WGS) entry which is preliminary data.</text>
</comment>
<dbReference type="InterPro" id="IPR029063">
    <property type="entry name" value="SAM-dependent_MTases_sf"/>
</dbReference>
<protein>
    <submittedName>
        <fullName evidence="1">Ribosomal RNA adenine dimethylase</fullName>
    </submittedName>
</protein>
<dbReference type="SUPFAM" id="SSF53335">
    <property type="entry name" value="S-adenosyl-L-methionine-dependent methyltransferases"/>
    <property type="match status" value="1"/>
</dbReference>
<dbReference type="GO" id="GO:0008168">
    <property type="term" value="F:methyltransferase activity"/>
    <property type="evidence" value="ECO:0007669"/>
    <property type="project" value="UniProtKB-KW"/>
</dbReference>
<dbReference type="GO" id="GO:0032259">
    <property type="term" value="P:methylation"/>
    <property type="evidence" value="ECO:0007669"/>
    <property type="project" value="UniProtKB-KW"/>
</dbReference>
<dbReference type="RefSeq" id="WP_002694810.1">
    <property type="nucleotide sequence ID" value="NZ_AAWS01000006.1"/>
</dbReference>
<dbReference type="AlphaFoldDB" id="A1ZGD4"/>
<accession>A1ZGD4</accession>
<keyword evidence="2" id="KW-1185">Reference proteome</keyword>
<proteinExistence type="predicted"/>
<gene>
    <name evidence="1" type="ORF">M23134_03189</name>
</gene>
<keyword evidence="1" id="KW-0489">Methyltransferase</keyword>
<dbReference type="eggNOG" id="COG3963">
    <property type="taxonomic scope" value="Bacteria"/>
</dbReference>
<evidence type="ECO:0000313" key="2">
    <source>
        <dbReference type="Proteomes" id="UP000004095"/>
    </source>
</evidence>
<reference evidence="1 2" key="1">
    <citation type="submission" date="2007-01" db="EMBL/GenBank/DDBJ databases">
        <authorList>
            <person name="Haygood M."/>
            <person name="Podell S."/>
            <person name="Anderson C."/>
            <person name="Hopkinson B."/>
            <person name="Roe K."/>
            <person name="Barbeau K."/>
            <person name="Gaasterland T."/>
            <person name="Ferriera S."/>
            <person name="Johnson J."/>
            <person name="Kravitz S."/>
            <person name="Beeson K."/>
            <person name="Sutton G."/>
            <person name="Rogers Y.-H."/>
            <person name="Friedman R."/>
            <person name="Frazier M."/>
            <person name="Venter J.C."/>
        </authorList>
    </citation>
    <scope>NUCLEOTIDE SEQUENCE [LARGE SCALE GENOMIC DNA]</scope>
    <source>
        <strain evidence="1 2">ATCC 23134</strain>
    </source>
</reference>
<name>A1ZGD4_MICM2</name>
<organism evidence="1 2">
    <name type="scientific">Microscilla marina ATCC 23134</name>
    <dbReference type="NCBI Taxonomy" id="313606"/>
    <lineage>
        <taxon>Bacteria</taxon>
        <taxon>Pseudomonadati</taxon>
        <taxon>Bacteroidota</taxon>
        <taxon>Cytophagia</taxon>
        <taxon>Cytophagales</taxon>
        <taxon>Microscillaceae</taxon>
        <taxon>Microscilla</taxon>
    </lineage>
</organism>
<dbReference type="CDD" id="cd02440">
    <property type="entry name" value="AdoMet_MTases"/>
    <property type="match status" value="1"/>
</dbReference>